<proteinExistence type="predicted"/>
<organism evidence="1">
    <name type="scientific">marine metagenome</name>
    <dbReference type="NCBI Taxonomy" id="408172"/>
    <lineage>
        <taxon>unclassified sequences</taxon>
        <taxon>metagenomes</taxon>
        <taxon>ecological metagenomes</taxon>
    </lineage>
</organism>
<reference evidence="1" key="1">
    <citation type="submission" date="2018-05" db="EMBL/GenBank/DDBJ databases">
        <authorList>
            <person name="Lanie J.A."/>
            <person name="Ng W.-L."/>
            <person name="Kazmierczak K.M."/>
            <person name="Andrzejewski T.M."/>
            <person name="Davidsen T.M."/>
            <person name="Wayne K.J."/>
            <person name="Tettelin H."/>
            <person name="Glass J.I."/>
            <person name="Rusch D."/>
            <person name="Podicherti R."/>
            <person name="Tsui H.-C.T."/>
            <person name="Winkler M.E."/>
        </authorList>
    </citation>
    <scope>NUCLEOTIDE SEQUENCE</scope>
</reference>
<evidence type="ECO:0000313" key="1">
    <source>
        <dbReference type="EMBL" id="SVC40217.1"/>
    </source>
</evidence>
<accession>A0A382LXY2</accession>
<protein>
    <submittedName>
        <fullName evidence="1">Uncharacterized protein</fullName>
    </submittedName>
</protein>
<sequence length="90" mass="10047">MISLKSLLKTVKDAKITQPKEGVNTSLDARIQVEGYGVMTRKQLQGSIQRYIAEVAKYLRSGQTGKAYSALYNQKVLKSFLEADLKHNGE</sequence>
<dbReference type="AlphaFoldDB" id="A0A382LXY2"/>
<dbReference type="EMBL" id="UINC01089267">
    <property type="protein sequence ID" value="SVC40217.1"/>
    <property type="molecule type" value="Genomic_DNA"/>
</dbReference>
<gene>
    <name evidence="1" type="ORF">METZ01_LOCUS293071</name>
</gene>
<name>A0A382LXY2_9ZZZZ</name>